<comment type="caution">
    <text evidence="2">The sequence shown here is derived from an EMBL/GenBank/DDBJ whole genome shotgun (WGS) entry which is preliminary data.</text>
</comment>
<sequence>MLDQTFDRLQKLVSQLELLNEKLSQEDVNQKLLRSLSPEWNTHAVVWRNKADFNTMSMDDLYNNLKVYELEVKGMSSSSSSTQNMAFFNSSACLRITILVARIVEFSEIHHPQATDTELLQARENLMEAIEAFLKEYDHIAPNEKCMALLLTEERFLKIKQVMEKEQNQPEVMQELLLKLMNDLQVLKGIQQEKEKPTAQSFTPFEIFSIINDVEVFMKDIYTFLRKFSRIPFGVTPKVLLVAWERFSEIKDALTDKKYRQEDIQEFWNCPTILFDDDDEYTIIYSKPKAITPDLPIEEPDNSLSMGDEHLSTIPEMESDELIKSSVSNLVQSRKFNIGDTSSDDNDFEDIEYVSLEEVNDVDQEEKEFDLIDIVQIQRHDEICLNVEPDTAMINNFDTLNEDECFDSGGGYPDFEDSRAHGFVHSYIRASYPQLH</sequence>
<dbReference type="Proteomes" id="UP001151760">
    <property type="component" value="Unassembled WGS sequence"/>
</dbReference>
<evidence type="ECO:0000313" key="2">
    <source>
        <dbReference type="EMBL" id="GJT87118.1"/>
    </source>
</evidence>
<gene>
    <name evidence="2" type="ORF">Tco_1068835</name>
</gene>
<accession>A0ABQ5HGS7</accession>
<name>A0ABQ5HGS7_9ASTR</name>
<organism evidence="2 3">
    <name type="scientific">Tanacetum coccineum</name>
    <dbReference type="NCBI Taxonomy" id="301880"/>
    <lineage>
        <taxon>Eukaryota</taxon>
        <taxon>Viridiplantae</taxon>
        <taxon>Streptophyta</taxon>
        <taxon>Embryophyta</taxon>
        <taxon>Tracheophyta</taxon>
        <taxon>Spermatophyta</taxon>
        <taxon>Magnoliopsida</taxon>
        <taxon>eudicotyledons</taxon>
        <taxon>Gunneridae</taxon>
        <taxon>Pentapetalae</taxon>
        <taxon>asterids</taxon>
        <taxon>campanulids</taxon>
        <taxon>Asterales</taxon>
        <taxon>Asteraceae</taxon>
        <taxon>Asteroideae</taxon>
        <taxon>Anthemideae</taxon>
        <taxon>Anthemidinae</taxon>
        <taxon>Tanacetum</taxon>
    </lineage>
</organism>
<evidence type="ECO:0000256" key="1">
    <source>
        <dbReference type="SAM" id="Coils"/>
    </source>
</evidence>
<reference evidence="2" key="1">
    <citation type="journal article" date="2022" name="Int. J. Mol. Sci.">
        <title>Draft Genome of Tanacetum Coccineum: Genomic Comparison of Closely Related Tanacetum-Family Plants.</title>
        <authorList>
            <person name="Yamashiro T."/>
            <person name="Shiraishi A."/>
            <person name="Nakayama K."/>
            <person name="Satake H."/>
        </authorList>
    </citation>
    <scope>NUCLEOTIDE SEQUENCE</scope>
</reference>
<reference evidence="2" key="2">
    <citation type="submission" date="2022-01" db="EMBL/GenBank/DDBJ databases">
        <authorList>
            <person name="Yamashiro T."/>
            <person name="Shiraishi A."/>
            <person name="Satake H."/>
            <person name="Nakayama K."/>
        </authorList>
    </citation>
    <scope>NUCLEOTIDE SEQUENCE</scope>
</reference>
<keyword evidence="1" id="KW-0175">Coiled coil</keyword>
<dbReference type="Pfam" id="PF14223">
    <property type="entry name" value="Retrotran_gag_2"/>
    <property type="match status" value="1"/>
</dbReference>
<feature type="coiled-coil region" evidence="1">
    <location>
        <begin position="2"/>
        <end position="29"/>
    </location>
</feature>
<keyword evidence="3" id="KW-1185">Reference proteome</keyword>
<dbReference type="EMBL" id="BQNB010019608">
    <property type="protein sequence ID" value="GJT87118.1"/>
    <property type="molecule type" value="Genomic_DNA"/>
</dbReference>
<protein>
    <submittedName>
        <fullName evidence="2">Uncharacterized protein</fullName>
    </submittedName>
</protein>
<evidence type="ECO:0000313" key="3">
    <source>
        <dbReference type="Proteomes" id="UP001151760"/>
    </source>
</evidence>
<proteinExistence type="predicted"/>